<dbReference type="Gene3D" id="3.30.300.30">
    <property type="match status" value="1"/>
</dbReference>
<dbReference type="Pfam" id="PF00501">
    <property type="entry name" value="AMP-binding"/>
    <property type="match status" value="1"/>
</dbReference>
<dbReference type="InterPro" id="IPR000873">
    <property type="entry name" value="AMP-dep_synth/lig_dom"/>
</dbReference>
<keyword evidence="2 8" id="KW-0436">Ligase</keyword>
<keyword evidence="9" id="KW-1185">Reference proteome</keyword>
<name>A0A2U2CD27_9RHOB</name>
<dbReference type="PROSITE" id="PS00455">
    <property type="entry name" value="AMP_BINDING"/>
    <property type="match status" value="1"/>
</dbReference>
<reference evidence="8 9" key="1">
    <citation type="submission" date="2018-05" db="EMBL/GenBank/DDBJ databases">
        <title>Pararhodobacter marina sp. nov., isolated from deep-sea water of the Indian Ocean.</title>
        <authorList>
            <person name="Lai Q.Sr."/>
            <person name="Liu X."/>
            <person name="Shao Z."/>
        </authorList>
    </citation>
    <scope>NUCLEOTIDE SEQUENCE [LARGE SCALE GENOMIC DNA]</scope>
    <source>
        <strain evidence="8 9">CIC4N-9</strain>
    </source>
</reference>
<evidence type="ECO:0000259" key="6">
    <source>
        <dbReference type="Pfam" id="PF00501"/>
    </source>
</evidence>
<dbReference type="RefSeq" id="WP_109532917.1">
    <property type="nucleotide sequence ID" value="NZ_QEYD01000004.1"/>
</dbReference>
<sequence length="571" mass="61668">MTNNAPALWPARRDGPALLDITLGDLLDQQARDHGDRLAVLVDETVLGRQTRWTYAELKADADALARGLIGWGIEAGDRVAVMAQNCPAWVLLEYALAKAGVVLVTVNPALKPAELAYLLEQGKVGTLIFAQGFRGSDIGKDLQSLMPDLAELKGGLRSADNPFPALRRLAQIGGDAPGFARPFDDILETGRGLDDSARAARQAAVQPGDVAQIQYTSGTTGKPKGAMLTHHSTVNNARLMADSGGYVAEDVMLSAMPLFHTAGCVCNVMAMAACGGALITMDSFDAARMLQLWHEHRPTLLNAVPTMMVRMLEHPDYPKRDTHTLRRVISGGTSIPPSLMLRMRDETGGEPLIIMGMTECSPIITQTRDSDPLEVRVSTAGVPQPHTELRIVDPETGAPVPFGQSGELCIRGYLVMKGYFDMPEKTAETIDADGWLHSGDLAVLEESGHLRIVGRLKDMIIRGGENVYPVEIEDCLLGHPAVSQAQVVGVPDPDLGEENYAYVVLVDGAEADALALQTHCRERMARHKLPKYVEIVKEMPMTANGKIQKFALREAATAAIAEGRVTAVRR</sequence>
<dbReference type="FunFam" id="3.30.300.30:FF:000008">
    <property type="entry name" value="2,3-dihydroxybenzoate-AMP ligase"/>
    <property type="match status" value="1"/>
</dbReference>
<dbReference type="EMBL" id="QEYD01000004">
    <property type="protein sequence ID" value="PWE29805.1"/>
    <property type="molecule type" value="Genomic_DNA"/>
</dbReference>
<dbReference type="GO" id="GO:0006631">
    <property type="term" value="P:fatty acid metabolic process"/>
    <property type="evidence" value="ECO:0007669"/>
    <property type="project" value="TreeGrafter"/>
</dbReference>
<dbReference type="EC" id="6.2.1.44" evidence="4"/>
<evidence type="ECO:0000256" key="1">
    <source>
        <dbReference type="ARBA" id="ARBA00006432"/>
    </source>
</evidence>
<evidence type="ECO:0000256" key="3">
    <source>
        <dbReference type="ARBA" id="ARBA00051915"/>
    </source>
</evidence>
<dbReference type="Gene3D" id="3.40.50.12780">
    <property type="entry name" value="N-terminal domain of ligase-like"/>
    <property type="match status" value="1"/>
</dbReference>
<evidence type="ECO:0000313" key="9">
    <source>
        <dbReference type="Proteomes" id="UP000244940"/>
    </source>
</evidence>
<organism evidence="8 9">
    <name type="scientific">Pararhodobacter marinus</name>
    <dbReference type="NCBI Taxonomy" id="2184063"/>
    <lineage>
        <taxon>Bacteria</taxon>
        <taxon>Pseudomonadati</taxon>
        <taxon>Pseudomonadota</taxon>
        <taxon>Alphaproteobacteria</taxon>
        <taxon>Rhodobacterales</taxon>
        <taxon>Paracoccaceae</taxon>
        <taxon>Pararhodobacter</taxon>
    </lineage>
</organism>
<dbReference type="SUPFAM" id="SSF56801">
    <property type="entry name" value="Acetyl-CoA synthetase-like"/>
    <property type="match status" value="1"/>
</dbReference>
<dbReference type="InterPro" id="IPR025110">
    <property type="entry name" value="AMP-bd_C"/>
</dbReference>
<evidence type="ECO:0000259" key="7">
    <source>
        <dbReference type="Pfam" id="PF13193"/>
    </source>
</evidence>
<dbReference type="Proteomes" id="UP000244940">
    <property type="component" value="Unassembled WGS sequence"/>
</dbReference>
<comment type="catalytic activity">
    <reaction evidence="3">
        <text>3-(methylsulfanyl)propanoate + ATP + CoA = 3-(methylsulfanyl)propanoyl-CoA + AMP + diphosphate</text>
        <dbReference type="Rhea" id="RHEA:43052"/>
        <dbReference type="ChEBI" id="CHEBI:30616"/>
        <dbReference type="ChEBI" id="CHEBI:33019"/>
        <dbReference type="ChEBI" id="CHEBI:49016"/>
        <dbReference type="ChEBI" id="CHEBI:57287"/>
        <dbReference type="ChEBI" id="CHEBI:82815"/>
        <dbReference type="ChEBI" id="CHEBI:456215"/>
        <dbReference type="EC" id="6.2.1.44"/>
    </reaction>
    <physiologicalReaction direction="left-to-right" evidence="3">
        <dbReference type="Rhea" id="RHEA:43053"/>
    </physiologicalReaction>
</comment>
<dbReference type="GO" id="GO:0031956">
    <property type="term" value="F:medium-chain fatty acid-CoA ligase activity"/>
    <property type="evidence" value="ECO:0007669"/>
    <property type="project" value="TreeGrafter"/>
</dbReference>
<evidence type="ECO:0000313" key="8">
    <source>
        <dbReference type="EMBL" id="PWE29805.1"/>
    </source>
</evidence>
<dbReference type="InterPro" id="IPR045851">
    <property type="entry name" value="AMP-bd_C_sf"/>
</dbReference>
<gene>
    <name evidence="8" type="ORF">C4N9_08700</name>
</gene>
<dbReference type="GeneID" id="94364969"/>
<dbReference type="InterPro" id="IPR020845">
    <property type="entry name" value="AMP-binding_CS"/>
</dbReference>
<dbReference type="PANTHER" id="PTHR43201:SF5">
    <property type="entry name" value="MEDIUM-CHAIN ACYL-COA LIGASE ACSF2, MITOCHONDRIAL"/>
    <property type="match status" value="1"/>
</dbReference>
<dbReference type="Pfam" id="PF13193">
    <property type="entry name" value="AMP-binding_C"/>
    <property type="match status" value="1"/>
</dbReference>
<protein>
    <recommendedName>
        <fullName evidence="5">3-methylmercaptopropionyl-CoA ligase</fullName>
        <ecNumber evidence="4">6.2.1.44</ecNumber>
    </recommendedName>
</protein>
<evidence type="ECO:0000256" key="4">
    <source>
        <dbReference type="ARBA" id="ARBA00066616"/>
    </source>
</evidence>
<dbReference type="AlphaFoldDB" id="A0A2U2CD27"/>
<proteinExistence type="inferred from homology"/>
<accession>A0A2U2CD27</accession>
<dbReference type="PANTHER" id="PTHR43201">
    <property type="entry name" value="ACYL-COA SYNTHETASE"/>
    <property type="match status" value="1"/>
</dbReference>
<comment type="similarity">
    <text evidence="1">Belongs to the ATP-dependent AMP-binding enzyme family.</text>
</comment>
<dbReference type="OrthoDB" id="9803968at2"/>
<feature type="domain" description="AMP-binding enzyme C-terminal" evidence="7">
    <location>
        <begin position="472"/>
        <end position="547"/>
    </location>
</feature>
<comment type="caution">
    <text evidence="8">The sequence shown here is derived from an EMBL/GenBank/DDBJ whole genome shotgun (WGS) entry which is preliminary data.</text>
</comment>
<feature type="domain" description="AMP-dependent synthetase/ligase" evidence="6">
    <location>
        <begin position="27"/>
        <end position="421"/>
    </location>
</feature>
<dbReference type="InterPro" id="IPR042099">
    <property type="entry name" value="ANL_N_sf"/>
</dbReference>
<evidence type="ECO:0000256" key="2">
    <source>
        <dbReference type="ARBA" id="ARBA00022598"/>
    </source>
</evidence>
<evidence type="ECO:0000256" key="5">
    <source>
        <dbReference type="ARBA" id="ARBA00067668"/>
    </source>
</evidence>